<dbReference type="EMBL" id="WEGI01000001">
    <property type="protein sequence ID" value="MQY24602.1"/>
    <property type="molecule type" value="Genomic_DNA"/>
</dbReference>
<evidence type="ECO:0000259" key="6">
    <source>
        <dbReference type="PROSITE" id="PS50901"/>
    </source>
</evidence>
<dbReference type="InterPro" id="IPR002543">
    <property type="entry name" value="FtsK_dom"/>
</dbReference>
<dbReference type="Pfam" id="PF01580">
    <property type="entry name" value="FtsK_SpoIIIE"/>
    <property type="match status" value="1"/>
</dbReference>
<feature type="compositionally biased region" description="Basic and acidic residues" evidence="4">
    <location>
        <begin position="478"/>
        <end position="496"/>
    </location>
</feature>
<dbReference type="SMART" id="SM00382">
    <property type="entry name" value="AAA"/>
    <property type="match status" value="1"/>
</dbReference>
<feature type="transmembrane region" description="Helical" evidence="5">
    <location>
        <begin position="47"/>
        <end position="65"/>
    </location>
</feature>
<keyword evidence="1 3" id="KW-0547">Nucleotide-binding</keyword>
<proteinExistence type="predicted"/>
<keyword evidence="5" id="KW-0812">Transmembrane</keyword>
<reference evidence="7 8" key="1">
    <citation type="submission" date="2019-10" db="EMBL/GenBank/DDBJ databases">
        <title>Nocardia macrotermitis sp. nov. and Nocardia aurantia sp. nov., isolated from the gut of fungus growing-termite Macrotermes natalensis.</title>
        <authorList>
            <person name="Benndorf R."/>
            <person name="Schwitalla J."/>
            <person name="Martin K."/>
            <person name="De Beer W."/>
            <person name="Kaster A.-K."/>
            <person name="Vollmers J."/>
            <person name="Poulsen M."/>
            <person name="Beemelmanns C."/>
        </authorList>
    </citation>
    <scope>NUCLEOTIDE SEQUENCE [LARGE SCALE GENOMIC DNA]</scope>
    <source>
        <strain evidence="7 8">RB56</strain>
    </source>
</reference>
<organism evidence="7 8">
    <name type="scientific">Nocardia aurantia</name>
    <dbReference type="NCBI Taxonomy" id="2585199"/>
    <lineage>
        <taxon>Bacteria</taxon>
        <taxon>Bacillati</taxon>
        <taxon>Actinomycetota</taxon>
        <taxon>Actinomycetes</taxon>
        <taxon>Mycobacteriales</taxon>
        <taxon>Nocardiaceae</taxon>
        <taxon>Nocardia</taxon>
    </lineage>
</organism>
<dbReference type="RefSeq" id="WP_194290683.1">
    <property type="nucleotide sequence ID" value="NZ_WEGI01000001.1"/>
</dbReference>
<dbReference type="GO" id="GO:0005524">
    <property type="term" value="F:ATP binding"/>
    <property type="evidence" value="ECO:0007669"/>
    <property type="project" value="UniProtKB-UniRule"/>
</dbReference>
<evidence type="ECO:0000256" key="4">
    <source>
        <dbReference type="SAM" id="MobiDB-lite"/>
    </source>
</evidence>
<dbReference type="PANTHER" id="PTHR22683:SF41">
    <property type="entry name" value="DNA TRANSLOCASE FTSK"/>
    <property type="match status" value="1"/>
</dbReference>
<keyword evidence="5" id="KW-1133">Transmembrane helix</keyword>
<keyword evidence="5" id="KW-0472">Membrane</keyword>
<dbReference type="GO" id="GO:0003677">
    <property type="term" value="F:DNA binding"/>
    <property type="evidence" value="ECO:0007669"/>
    <property type="project" value="InterPro"/>
</dbReference>
<feature type="binding site" evidence="3">
    <location>
        <begin position="223"/>
        <end position="230"/>
    </location>
    <ligand>
        <name>ATP</name>
        <dbReference type="ChEBI" id="CHEBI:30616"/>
    </ligand>
</feature>
<dbReference type="AlphaFoldDB" id="A0A7K0DH51"/>
<keyword evidence="8" id="KW-1185">Reference proteome</keyword>
<evidence type="ECO:0000256" key="5">
    <source>
        <dbReference type="SAM" id="Phobius"/>
    </source>
</evidence>
<keyword evidence="2 3" id="KW-0067">ATP-binding</keyword>
<dbReference type="InterPro" id="IPR027417">
    <property type="entry name" value="P-loop_NTPase"/>
</dbReference>
<dbReference type="Proteomes" id="UP000431401">
    <property type="component" value="Unassembled WGS sequence"/>
</dbReference>
<evidence type="ECO:0000256" key="3">
    <source>
        <dbReference type="PROSITE-ProRule" id="PRU00289"/>
    </source>
</evidence>
<feature type="transmembrane region" description="Helical" evidence="5">
    <location>
        <begin position="7"/>
        <end position="27"/>
    </location>
</feature>
<comment type="caution">
    <text evidence="7">The sequence shown here is derived from an EMBL/GenBank/DDBJ whole genome shotgun (WGS) entry which is preliminary data.</text>
</comment>
<dbReference type="SUPFAM" id="SSF52540">
    <property type="entry name" value="P-loop containing nucleoside triphosphate hydrolases"/>
    <property type="match status" value="1"/>
</dbReference>
<dbReference type="Gene3D" id="3.40.50.300">
    <property type="entry name" value="P-loop containing nucleotide triphosphate hydrolases"/>
    <property type="match status" value="1"/>
</dbReference>
<evidence type="ECO:0000256" key="1">
    <source>
        <dbReference type="ARBA" id="ARBA00022741"/>
    </source>
</evidence>
<dbReference type="InterPro" id="IPR050206">
    <property type="entry name" value="FtsK/SpoIIIE/SftA"/>
</dbReference>
<name>A0A7K0DH51_9NOCA</name>
<evidence type="ECO:0000313" key="7">
    <source>
        <dbReference type="EMBL" id="MQY24602.1"/>
    </source>
</evidence>
<gene>
    <name evidence="7" type="ORF">NRB56_01500</name>
</gene>
<evidence type="ECO:0000256" key="2">
    <source>
        <dbReference type="ARBA" id="ARBA00022840"/>
    </source>
</evidence>
<evidence type="ECO:0000313" key="8">
    <source>
        <dbReference type="Proteomes" id="UP000431401"/>
    </source>
</evidence>
<feature type="transmembrane region" description="Helical" evidence="5">
    <location>
        <begin position="340"/>
        <end position="357"/>
    </location>
</feature>
<feature type="domain" description="FtsK" evidence="6">
    <location>
        <begin position="198"/>
        <end position="388"/>
    </location>
</feature>
<dbReference type="PROSITE" id="PS50901">
    <property type="entry name" value="FTSK"/>
    <property type="match status" value="1"/>
</dbReference>
<dbReference type="PANTHER" id="PTHR22683">
    <property type="entry name" value="SPORULATION PROTEIN RELATED"/>
    <property type="match status" value="1"/>
</dbReference>
<protein>
    <recommendedName>
        <fullName evidence="6">FtsK domain-containing protein</fullName>
    </recommendedName>
</protein>
<feature type="region of interest" description="Disordered" evidence="4">
    <location>
        <begin position="464"/>
        <end position="496"/>
    </location>
</feature>
<sequence length="496" mass="55478">MNEVGEVLFLLVGKLLVGLLVVAWWAVLYPMFSLPVAAAVALGWWQGWPYGVAAGVAVVGCWVVWRVRWPVSFERWVTGRIRQRYWKWFRYSSRWIKVMAMNRLTAELDTKVITPYLFSARIGRVVDVLEVGLPYGQKVETWEARSEELRHSFRAVGVRVRHAVSGRVRLEVIHTDILRKPIPLPRTVVDARSVDLEAVPIGMTQLGNPWRVALLGTHVMVAGATGSGKGSVVWSVIAGLGPRIAEGSAVVFLLDPKAGVEFGAGMDWFDKFAYDNGKGALELLRETARVMIRRMNRMRRASRKLIPSVKEPLIVLIVDEFASLTEYFSDKRIRDEIQRLLGLILTMARAAGVVVIGCLQDPSKEVMRLRQLFPTRVGLRLSEATQVAMVFGPTGRDRGALCDLIPHTTPGVGYVQITPGVDTEAIGDNESEEQVAEIERVRAYYVTDDDIRWIMATYPRPRRYTGDQVPGGAAPVDLDEHLYPEGRDGKGKGYNE</sequence>
<dbReference type="InterPro" id="IPR003593">
    <property type="entry name" value="AAA+_ATPase"/>
</dbReference>
<accession>A0A7K0DH51</accession>